<dbReference type="InterPro" id="IPR006357">
    <property type="entry name" value="HAD-SF_hydro_IIA"/>
</dbReference>
<comment type="similarity">
    <text evidence="3">Belongs to the HAD-like hydrolase superfamily. CbbY/CbbZ/Gph/YieH family.</text>
</comment>
<dbReference type="PANTHER" id="PTHR19288">
    <property type="entry name" value="4-NITROPHENYLPHOSPHATASE-RELATED"/>
    <property type="match status" value="1"/>
</dbReference>
<dbReference type="EnsemblPlants" id="MELO3C010045.2.1">
    <property type="protein sequence ID" value="MELO3C010045.2.1"/>
    <property type="gene ID" value="MELO3C010045.2"/>
</dbReference>
<evidence type="ECO:0000256" key="11">
    <source>
        <dbReference type="ARBA" id="ARBA00023238"/>
    </source>
</evidence>
<keyword evidence="6" id="KW-0597">Phosphoprotein</keyword>
<keyword evidence="9" id="KW-0809">Transit peptide</keyword>
<evidence type="ECO:0000256" key="10">
    <source>
        <dbReference type="ARBA" id="ARBA00022990"/>
    </source>
</evidence>
<keyword evidence="5" id="KW-0150">Chloroplast</keyword>
<protein>
    <recommendedName>
        <fullName evidence="4">phosphoglycolate phosphatase</fullName>
        <ecNumber evidence="4">3.1.3.18</ecNumber>
    </recommendedName>
</protein>
<dbReference type="GO" id="GO:0008967">
    <property type="term" value="F:phosphoglycolate phosphatase activity"/>
    <property type="evidence" value="ECO:0007669"/>
    <property type="project" value="UniProtKB-EC"/>
</dbReference>
<dbReference type="FunFam" id="3.40.50.1000:FF:000039">
    <property type="entry name" value="Phosphoglycolate phosphatase"/>
    <property type="match status" value="1"/>
</dbReference>
<dbReference type="Gene3D" id="3.40.50.1000">
    <property type="entry name" value="HAD superfamily/HAD-like"/>
    <property type="match status" value="2"/>
</dbReference>
<keyword evidence="10" id="KW-0007">Acetylation</keyword>
<dbReference type="AlphaFoldDB" id="A0A9I9CXX8"/>
<dbReference type="InterPro" id="IPR006349">
    <property type="entry name" value="PGP_euk"/>
</dbReference>
<accession>A0A9I9CXX8</accession>
<comment type="catalytic activity">
    <reaction evidence="1">
        <text>2-phosphoglycolate + H2O = glycolate + phosphate</text>
        <dbReference type="Rhea" id="RHEA:14369"/>
        <dbReference type="ChEBI" id="CHEBI:15377"/>
        <dbReference type="ChEBI" id="CHEBI:29805"/>
        <dbReference type="ChEBI" id="CHEBI:43474"/>
        <dbReference type="ChEBI" id="CHEBI:58033"/>
        <dbReference type="EC" id="3.1.3.18"/>
    </reaction>
</comment>
<evidence type="ECO:0000313" key="13">
    <source>
        <dbReference type="EnsemblPlants" id="MELO3C010045.2.1"/>
    </source>
</evidence>
<reference evidence="13" key="1">
    <citation type="submission" date="2023-03" db="UniProtKB">
        <authorList>
            <consortium name="EnsemblPlants"/>
        </authorList>
    </citation>
    <scope>IDENTIFICATION</scope>
</reference>
<evidence type="ECO:0000256" key="8">
    <source>
        <dbReference type="ARBA" id="ARBA00022801"/>
    </source>
</evidence>
<dbReference type="InterPro" id="IPR036412">
    <property type="entry name" value="HAD-like_sf"/>
</dbReference>
<dbReference type="EC" id="3.1.3.18" evidence="4"/>
<keyword evidence="11" id="KW-0601">Photorespiration</keyword>
<proteinExistence type="inferred from homology"/>
<dbReference type="SUPFAM" id="SSF56784">
    <property type="entry name" value="HAD-like"/>
    <property type="match status" value="1"/>
</dbReference>
<name>A0A9I9CXX8_CUCME</name>
<sequence length="292" mass="32564">MLSRTSTAASHSLIVASSTNASKSFSNLNRNIPRFLGFNHFSPNLPDCSCSGYVSFGWNTSSNRKFNRSRMDGFAVRASAQPLQNADELIDSVETFIFDCDGVIWKGDKLIDGVPETLDMLRSKGKRLVFVTNNSTKSRKQYGKKFETLGLNVTEEEIFASSFAAAAYLKSIDFPKEKKIYVIGEEGILKELELAGYQYLGGPEDGGKKIELKPGFLMEHDEDVGAVVVGFDRYFNYYKVQYGTLCIRENPGCLFIATNRDAVTHLTDAQEWAGSVVVQWLVLFVDRPNVSH</sequence>
<evidence type="ECO:0000256" key="1">
    <source>
        <dbReference type="ARBA" id="ARBA00000830"/>
    </source>
</evidence>
<dbReference type="NCBIfam" id="TIGR01460">
    <property type="entry name" value="HAD-SF-IIA"/>
    <property type="match status" value="1"/>
</dbReference>
<dbReference type="PANTHER" id="PTHR19288:SF46">
    <property type="entry name" value="HALOACID DEHALOGENASE-LIKE HYDROLASE DOMAIN-CONTAINING PROTEIN 2"/>
    <property type="match status" value="1"/>
</dbReference>
<dbReference type="Pfam" id="PF13344">
    <property type="entry name" value="Hydrolase_6"/>
    <property type="match status" value="1"/>
</dbReference>
<comment type="function">
    <text evidence="12">Photorespiratory enzyme that dephosphorylates the 2-phosphoglycolate produced by the RuBisCO oxygenation reaction.</text>
</comment>
<evidence type="ECO:0000256" key="2">
    <source>
        <dbReference type="ARBA" id="ARBA00004229"/>
    </source>
</evidence>
<evidence type="ECO:0000256" key="7">
    <source>
        <dbReference type="ARBA" id="ARBA00022640"/>
    </source>
</evidence>
<comment type="subcellular location">
    <subcellularLocation>
        <location evidence="2">Plastid</location>
        <location evidence="2">Chloroplast</location>
    </subcellularLocation>
</comment>
<keyword evidence="7" id="KW-0934">Plastid</keyword>
<dbReference type="NCBIfam" id="TIGR01452">
    <property type="entry name" value="PGP_euk"/>
    <property type="match status" value="1"/>
</dbReference>
<evidence type="ECO:0000256" key="5">
    <source>
        <dbReference type="ARBA" id="ARBA00022528"/>
    </source>
</evidence>
<evidence type="ECO:0000256" key="3">
    <source>
        <dbReference type="ARBA" id="ARBA00006171"/>
    </source>
</evidence>
<evidence type="ECO:0000256" key="9">
    <source>
        <dbReference type="ARBA" id="ARBA00022946"/>
    </source>
</evidence>
<dbReference type="GO" id="GO:0009507">
    <property type="term" value="C:chloroplast"/>
    <property type="evidence" value="ECO:0007669"/>
    <property type="project" value="UniProtKB-SubCell"/>
</dbReference>
<evidence type="ECO:0000256" key="6">
    <source>
        <dbReference type="ARBA" id="ARBA00022553"/>
    </source>
</evidence>
<keyword evidence="8" id="KW-0378">Hydrolase</keyword>
<dbReference type="GO" id="GO:0009853">
    <property type="term" value="P:photorespiration"/>
    <property type="evidence" value="ECO:0007669"/>
    <property type="project" value="UniProtKB-KW"/>
</dbReference>
<evidence type="ECO:0000256" key="4">
    <source>
        <dbReference type="ARBA" id="ARBA00013078"/>
    </source>
</evidence>
<organism evidence="13">
    <name type="scientific">Cucumis melo</name>
    <name type="common">Muskmelon</name>
    <dbReference type="NCBI Taxonomy" id="3656"/>
    <lineage>
        <taxon>Eukaryota</taxon>
        <taxon>Viridiplantae</taxon>
        <taxon>Streptophyta</taxon>
        <taxon>Embryophyta</taxon>
        <taxon>Tracheophyta</taxon>
        <taxon>Spermatophyta</taxon>
        <taxon>Magnoliopsida</taxon>
        <taxon>eudicotyledons</taxon>
        <taxon>Gunneridae</taxon>
        <taxon>Pentapetalae</taxon>
        <taxon>rosids</taxon>
        <taxon>fabids</taxon>
        <taxon>Cucurbitales</taxon>
        <taxon>Cucurbitaceae</taxon>
        <taxon>Benincaseae</taxon>
        <taxon>Cucumis</taxon>
    </lineage>
</organism>
<dbReference type="InterPro" id="IPR023214">
    <property type="entry name" value="HAD_sf"/>
</dbReference>
<dbReference type="Gramene" id="MELO3C010045.2.1">
    <property type="protein sequence ID" value="MELO3C010045.2.1"/>
    <property type="gene ID" value="MELO3C010045.2"/>
</dbReference>
<dbReference type="FunFam" id="3.40.50.1000:FF:000447">
    <property type="match status" value="1"/>
</dbReference>
<evidence type="ECO:0000256" key="12">
    <source>
        <dbReference type="ARBA" id="ARBA00059713"/>
    </source>
</evidence>